<dbReference type="STRING" id="105559.Nwat_2305"/>
<organism evidence="4 5">
    <name type="scientific">Nitrosococcus watsoni (strain C-113)</name>
    <dbReference type="NCBI Taxonomy" id="105559"/>
    <lineage>
        <taxon>Bacteria</taxon>
        <taxon>Pseudomonadati</taxon>
        <taxon>Pseudomonadota</taxon>
        <taxon>Gammaproteobacteria</taxon>
        <taxon>Chromatiales</taxon>
        <taxon>Chromatiaceae</taxon>
        <taxon>Nitrosococcus</taxon>
    </lineage>
</organism>
<evidence type="ECO:0000256" key="2">
    <source>
        <dbReference type="SAM" id="Phobius"/>
    </source>
</evidence>
<dbReference type="eggNOG" id="COG1267">
    <property type="taxonomic scope" value="Bacteria"/>
</dbReference>
<feature type="transmembrane region" description="Helical" evidence="2">
    <location>
        <begin position="92"/>
        <end position="119"/>
    </location>
</feature>
<dbReference type="Proteomes" id="UP000000393">
    <property type="component" value="Chromosome"/>
</dbReference>
<dbReference type="PANTHER" id="PTHR36305">
    <property type="entry name" value="PHOSPHATIDYLGLYCEROPHOSPHATASE A"/>
    <property type="match status" value="1"/>
</dbReference>
<dbReference type="CDD" id="cd06971">
    <property type="entry name" value="PgpA"/>
    <property type="match status" value="1"/>
</dbReference>
<dbReference type="GO" id="GO:0005886">
    <property type="term" value="C:plasma membrane"/>
    <property type="evidence" value="ECO:0007669"/>
    <property type="project" value="UniProtKB-SubCell"/>
</dbReference>
<dbReference type="SUPFAM" id="SSF101307">
    <property type="entry name" value="YutG-like"/>
    <property type="match status" value="1"/>
</dbReference>
<comment type="function">
    <text evidence="1">Lipid phosphatase which dephosphorylates phosphatidylglycerophosphate (PGP) to phosphatidylglycerol (PG).</text>
</comment>
<keyword evidence="1" id="KW-0443">Lipid metabolism</keyword>
<dbReference type="OrthoDB" id="9804091at2"/>
<dbReference type="Pfam" id="PF04608">
    <property type="entry name" value="PgpA"/>
    <property type="match status" value="1"/>
</dbReference>
<dbReference type="GO" id="GO:0046872">
    <property type="term" value="F:metal ion binding"/>
    <property type="evidence" value="ECO:0007669"/>
    <property type="project" value="UniProtKB-KW"/>
</dbReference>
<keyword evidence="1" id="KW-0595">Phospholipid degradation</keyword>
<reference evidence="4 5" key="1">
    <citation type="submission" date="2010-06" db="EMBL/GenBank/DDBJ databases">
        <title>Complete sequence of chromosome of Nitrosococcus watsoni C-113.</title>
        <authorList>
            <consortium name="US DOE Joint Genome Institute"/>
            <person name="Lucas S."/>
            <person name="Copeland A."/>
            <person name="Lapidus A."/>
            <person name="Cheng J.-F."/>
            <person name="Bruce D."/>
            <person name="Goodwin L."/>
            <person name="Pitluck S."/>
            <person name="Malfatti S.A."/>
            <person name="Chain P.S.G."/>
            <person name="Land M."/>
            <person name="Hauser L."/>
            <person name="Kyrpides N."/>
            <person name="Ivanova N."/>
            <person name="Cambell M.A."/>
            <person name="Heidelberg J.F."/>
            <person name="Klotz M.G."/>
            <person name="Woyke T."/>
        </authorList>
    </citation>
    <scope>NUCLEOTIDE SEQUENCE [LARGE SCALE GENOMIC DNA]</scope>
    <source>
        <strain evidence="4 5">C-113</strain>
    </source>
</reference>
<dbReference type="GO" id="GO:0009395">
    <property type="term" value="P:phospholipid catabolic process"/>
    <property type="evidence" value="ECO:0007669"/>
    <property type="project" value="UniProtKB-KW"/>
</dbReference>
<comment type="pathway">
    <text evidence="1">Phospholipid metabolism; phosphatidylglycerol biosynthesis; phosphatidylglycerol from CDP-diacylglycerol: step 2/2.</text>
</comment>
<comment type="catalytic activity">
    <reaction evidence="1">
        <text>a 1,2-diacyl-sn-glycero-3-phospho-(1'-sn-glycero-3'-phosphate) + H2O = a 1,2-diacyl-sn-glycero-3-phospho-(1'-sn-glycerol) + phosphate</text>
        <dbReference type="Rhea" id="RHEA:33751"/>
        <dbReference type="ChEBI" id="CHEBI:15377"/>
        <dbReference type="ChEBI" id="CHEBI:43474"/>
        <dbReference type="ChEBI" id="CHEBI:60110"/>
        <dbReference type="ChEBI" id="CHEBI:64716"/>
        <dbReference type="EC" id="3.1.3.27"/>
    </reaction>
</comment>
<evidence type="ECO:0000259" key="3">
    <source>
        <dbReference type="Pfam" id="PF04608"/>
    </source>
</evidence>
<evidence type="ECO:0000313" key="4">
    <source>
        <dbReference type="EMBL" id="ADJ29133.1"/>
    </source>
</evidence>
<keyword evidence="1" id="KW-1003">Cell membrane</keyword>
<keyword evidence="1 4" id="KW-0378">Hydrolase</keyword>
<dbReference type="InterPro" id="IPR026037">
    <property type="entry name" value="PgpA"/>
</dbReference>
<sequence length="163" mass="18197">MAQDIAKISWRQLLANPIYLLAFGFGSGLASRAPGTFGTLPALPFYWWIQDWPLFNYVLLVLVLFLIGIWVCHVTARDLEIKDPAGVVWDEFVGFLVTMIAAPSGWGWVLGGFILFRLFDIWKPWPIRVLDRRVSGGLGIMLDDVVAGIFAALVLAGFEVWIG</sequence>
<dbReference type="PIRSF" id="PIRSF006162">
    <property type="entry name" value="PgpA"/>
    <property type="match status" value="1"/>
</dbReference>
<keyword evidence="1" id="KW-1208">Phospholipid metabolism</keyword>
<keyword evidence="1" id="KW-0997">Cell inner membrane</keyword>
<dbReference type="EC" id="3.1.3.27" evidence="1"/>
<keyword evidence="1 2" id="KW-0472">Membrane</keyword>
<dbReference type="EMBL" id="CP002086">
    <property type="protein sequence ID" value="ADJ29133.1"/>
    <property type="molecule type" value="Genomic_DNA"/>
</dbReference>
<feature type="transmembrane region" description="Helical" evidence="2">
    <location>
        <begin position="139"/>
        <end position="162"/>
    </location>
</feature>
<evidence type="ECO:0000256" key="1">
    <source>
        <dbReference type="PIRNR" id="PIRNR006162"/>
    </source>
</evidence>
<accession>D8K8L3</accession>
<feature type="domain" description="YutG/PgpA" evidence="3">
    <location>
        <begin position="21"/>
        <end position="157"/>
    </location>
</feature>
<dbReference type="HOGENOM" id="CLU_103734_0_1_6"/>
<comment type="subcellular location">
    <subcellularLocation>
        <location evidence="1">Cell inner membrane</location>
        <topology evidence="1">Multi-pass membrane protein</topology>
    </subcellularLocation>
</comment>
<feature type="transmembrane region" description="Helical" evidence="2">
    <location>
        <begin position="54"/>
        <end position="72"/>
    </location>
</feature>
<keyword evidence="5" id="KW-1185">Reference proteome</keyword>
<dbReference type="InterPro" id="IPR007686">
    <property type="entry name" value="YutG/PgpA"/>
</dbReference>
<name>D8K8L3_NITWC</name>
<dbReference type="UniPathway" id="UPA00084">
    <property type="reaction ID" value="UER00504"/>
</dbReference>
<protein>
    <recommendedName>
        <fullName evidence="1">Phosphatidylglycerophosphatase A</fullName>
        <ecNumber evidence="1">3.1.3.27</ecNumber>
    </recommendedName>
    <alternativeName>
        <fullName evidence="1">Phosphatidylglycerolphosphate phosphatase A</fullName>
    </alternativeName>
</protein>
<evidence type="ECO:0000313" key="5">
    <source>
        <dbReference type="Proteomes" id="UP000000393"/>
    </source>
</evidence>
<dbReference type="KEGG" id="nwa:Nwat_2305"/>
<keyword evidence="1" id="KW-0479">Metal-binding</keyword>
<dbReference type="InterPro" id="IPR036681">
    <property type="entry name" value="PgpA-like_sf"/>
</dbReference>
<keyword evidence="1 2" id="KW-0812">Transmembrane</keyword>
<keyword evidence="2" id="KW-1133">Transmembrane helix</keyword>
<dbReference type="GO" id="GO:0008962">
    <property type="term" value="F:phosphatidylglycerophosphatase activity"/>
    <property type="evidence" value="ECO:0007669"/>
    <property type="project" value="UniProtKB-EC"/>
</dbReference>
<dbReference type="GO" id="GO:0006655">
    <property type="term" value="P:phosphatidylglycerol biosynthetic process"/>
    <property type="evidence" value="ECO:0007669"/>
    <property type="project" value="UniProtKB-UniPathway"/>
</dbReference>
<dbReference type="RefSeq" id="WP_013221205.1">
    <property type="nucleotide sequence ID" value="NC_014315.1"/>
</dbReference>
<comment type="cofactor">
    <cofactor evidence="1">
        <name>Mg(2+)</name>
        <dbReference type="ChEBI" id="CHEBI:18420"/>
    </cofactor>
</comment>
<gene>
    <name evidence="4" type="ordered locus">Nwat_2305</name>
</gene>
<dbReference type="AlphaFoldDB" id="D8K8L3"/>
<keyword evidence="1" id="KW-0460">Magnesium</keyword>
<proteinExistence type="predicted"/>
<keyword evidence="1" id="KW-0442">Lipid degradation</keyword>
<dbReference type="PANTHER" id="PTHR36305:SF1">
    <property type="entry name" value="PHOSPHATIDYLGLYCEROPHOSPHATASE A"/>
    <property type="match status" value="1"/>
</dbReference>